<dbReference type="InterPro" id="IPR036291">
    <property type="entry name" value="NAD(P)-bd_dom_sf"/>
</dbReference>
<dbReference type="EMBL" id="LT629745">
    <property type="protein sequence ID" value="SDS31681.1"/>
    <property type="molecule type" value="Genomic_DNA"/>
</dbReference>
<accession>A0A1H1R7I0</accession>
<dbReference type="InterPro" id="IPR018931">
    <property type="entry name" value="DUF2520"/>
</dbReference>
<gene>
    <name evidence="3" type="ORF">SAMN04488552_2787</name>
</gene>
<evidence type="ECO:0000313" key="4">
    <source>
        <dbReference type="Proteomes" id="UP000198858"/>
    </source>
</evidence>
<dbReference type="InterPro" id="IPR028939">
    <property type="entry name" value="P5C_Rdtase_cat_N"/>
</dbReference>
<dbReference type="Pfam" id="PF10728">
    <property type="entry name" value="DUF2520"/>
    <property type="match status" value="1"/>
</dbReference>
<protein>
    <submittedName>
        <fullName evidence="3">Predicted oxidoreductase, contains short-chain dehydrogenase (SDR) and DUF2520 domains</fullName>
    </submittedName>
</protein>
<dbReference type="PANTHER" id="PTHR40459:SF1">
    <property type="entry name" value="CONSERVED HYPOTHETICAL ALANINE AND LEUCINE RICH PROTEIN"/>
    <property type="match status" value="1"/>
</dbReference>
<name>A0A1H1R7I0_9FLAO</name>
<sequence length="253" mass="28853">MIKVVIIGAGNVAMHLYQSFSEEKQIDVIQVFNRNKDHLDFVKDPELRVSNIDNIKDADLYLIAIRDEAIEELATKLNVTNGIVVHTSGSQHMKALSRFENFGVFYPLQTFSKNKSVDFKEIPICLEANSQKNLDILKHVASLVSEKNFEVNSEQRRALHLSAVFVNNFSNHLFALADDYCRENDLPFEILRPLIKETVSKIETLNPYSAQTGPALRNDQKTISAHLDLLDEDRKKIYTILTESIQKLHGKEL</sequence>
<feature type="domain" description="DUF2520" evidence="2">
    <location>
        <begin position="122"/>
        <end position="245"/>
    </location>
</feature>
<feature type="domain" description="Pyrroline-5-carboxylate reductase catalytic N-terminal" evidence="1">
    <location>
        <begin position="3"/>
        <end position="81"/>
    </location>
</feature>
<dbReference type="AlphaFoldDB" id="A0A1H1R7I0"/>
<dbReference type="Gene3D" id="3.40.50.720">
    <property type="entry name" value="NAD(P)-binding Rossmann-like Domain"/>
    <property type="match status" value="1"/>
</dbReference>
<dbReference type="Proteomes" id="UP000198858">
    <property type="component" value="Chromosome I"/>
</dbReference>
<dbReference type="Pfam" id="PF03807">
    <property type="entry name" value="F420_oxidored"/>
    <property type="match status" value="1"/>
</dbReference>
<evidence type="ECO:0000259" key="1">
    <source>
        <dbReference type="Pfam" id="PF03807"/>
    </source>
</evidence>
<proteinExistence type="predicted"/>
<reference evidence="3 4" key="1">
    <citation type="submission" date="2016-10" db="EMBL/GenBank/DDBJ databases">
        <authorList>
            <person name="Varghese N."/>
            <person name="Submissions S."/>
        </authorList>
    </citation>
    <scope>NUCLEOTIDE SEQUENCE [LARGE SCALE GENOMIC DNA]</scope>
    <source>
        <strain evidence="3 4">Mar_2010_102</strain>
    </source>
</reference>
<keyword evidence="4" id="KW-1185">Reference proteome</keyword>
<dbReference type="PANTHER" id="PTHR40459">
    <property type="entry name" value="CONSERVED HYPOTHETICAL ALANINE AND LEUCINE RICH PROTEIN"/>
    <property type="match status" value="1"/>
</dbReference>
<organism evidence="3 4">
    <name type="scientific">Christiangramia echinicola</name>
    <dbReference type="NCBI Taxonomy" id="279359"/>
    <lineage>
        <taxon>Bacteria</taxon>
        <taxon>Pseudomonadati</taxon>
        <taxon>Bacteroidota</taxon>
        <taxon>Flavobacteriia</taxon>
        <taxon>Flavobacteriales</taxon>
        <taxon>Flavobacteriaceae</taxon>
        <taxon>Christiangramia</taxon>
    </lineage>
</organism>
<dbReference type="STRING" id="1250231.SAMN04488552_2787"/>
<dbReference type="RefSeq" id="WP_089663383.1">
    <property type="nucleotide sequence ID" value="NZ_LT629745.1"/>
</dbReference>
<dbReference type="SUPFAM" id="SSF48179">
    <property type="entry name" value="6-phosphogluconate dehydrogenase C-terminal domain-like"/>
    <property type="match status" value="1"/>
</dbReference>
<evidence type="ECO:0000259" key="2">
    <source>
        <dbReference type="Pfam" id="PF10728"/>
    </source>
</evidence>
<evidence type="ECO:0000313" key="3">
    <source>
        <dbReference type="EMBL" id="SDS31681.1"/>
    </source>
</evidence>
<dbReference type="SUPFAM" id="SSF51735">
    <property type="entry name" value="NAD(P)-binding Rossmann-fold domains"/>
    <property type="match status" value="1"/>
</dbReference>
<dbReference type="InterPro" id="IPR008927">
    <property type="entry name" value="6-PGluconate_DH-like_C_sf"/>
</dbReference>
<dbReference type="Gene3D" id="1.10.1040.20">
    <property type="entry name" value="ProC-like, C-terminal domain"/>
    <property type="match status" value="1"/>
</dbReference>
<dbReference type="InterPro" id="IPR037108">
    <property type="entry name" value="TM1727-like_C_sf"/>
</dbReference>